<evidence type="ECO:0000313" key="2">
    <source>
        <dbReference type="EMBL" id="CAE6727576.1"/>
    </source>
</evidence>
<protein>
    <submittedName>
        <fullName evidence="2">Uncharacterized protein</fullName>
    </submittedName>
</protein>
<proteinExistence type="predicted"/>
<evidence type="ECO:0000313" key="3">
    <source>
        <dbReference type="Proteomes" id="UP000675880"/>
    </source>
</evidence>
<dbReference type="EMBL" id="CAJNBJ010000002">
    <property type="protein sequence ID" value="CAE6727576.1"/>
    <property type="molecule type" value="Genomic_DNA"/>
</dbReference>
<sequence>MLRASDSAWCPSRSGWRTVGRSSPGRSRIAGRRCGNGLRHHLVTEGGAMSTHFRAISASRVVWSMLLTEPGAEFANLRTECTDTNGKGRVPAHPLSRQETDVRTVATESDAADYEVLRFLMRHADHVIRAGIAKMRTVHARLDTVDGVLLL</sequence>
<accession>A0ABN7L2U4</accession>
<keyword evidence="3" id="KW-1185">Reference proteome</keyword>
<comment type="caution">
    <text evidence="2">The sequence shown here is derived from an EMBL/GenBank/DDBJ whole genome shotgun (WGS) entry which is preliminary data.</text>
</comment>
<gene>
    <name evidence="2" type="ORF">NSPZN2_100184</name>
</gene>
<evidence type="ECO:0000256" key="1">
    <source>
        <dbReference type="SAM" id="MobiDB-lite"/>
    </source>
</evidence>
<feature type="region of interest" description="Disordered" evidence="1">
    <location>
        <begin position="85"/>
        <end position="104"/>
    </location>
</feature>
<name>A0ABN7L2U4_9BACT</name>
<reference evidence="2 3" key="1">
    <citation type="submission" date="2021-02" db="EMBL/GenBank/DDBJ databases">
        <authorList>
            <person name="Han P."/>
        </authorList>
    </citation>
    <scope>NUCLEOTIDE SEQUENCE [LARGE SCALE GENOMIC DNA]</scope>
    <source>
        <strain evidence="2">Candidatus Nitrospira sp. ZN2</strain>
    </source>
</reference>
<organism evidence="2 3">
    <name type="scientific">Nitrospira defluvii</name>
    <dbReference type="NCBI Taxonomy" id="330214"/>
    <lineage>
        <taxon>Bacteria</taxon>
        <taxon>Pseudomonadati</taxon>
        <taxon>Nitrospirota</taxon>
        <taxon>Nitrospiria</taxon>
        <taxon>Nitrospirales</taxon>
        <taxon>Nitrospiraceae</taxon>
        <taxon>Nitrospira</taxon>
    </lineage>
</organism>
<dbReference type="Proteomes" id="UP000675880">
    <property type="component" value="Unassembled WGS sequence"/>
</dbReference>